<proteinExistence type="predicted"/>
<keyword evidence="1" id="KW-0889">Transcription antitermination</keyword>
<dbReference type="PANTHER" id="PTHR30265">
    <property type="entry name" value="RHO-INTERACTING TRANSCRIPTION TERMINATION FACTOR NUSG"/>
    <property type="match status" value="1"/>
</dbReference>
<evidence type="ECO:0000313" key="6">
    <source>
        <dbReference type="Proteomes" id="UP000218267"/>
    </source>
</evidence>
<accession>A0A1Y1CEW8</accession>
<dbReference type="NCBIfam" id="NF033644">
    <property type="entry name" value="antiterm_UpxY"/>
    <property type="match status" value="1"/>
</dbReference>
<dbReference type="Gene3D" id="3.30.70.940">
    <property type="entry name" value="NusG, N-terminal domain"/>
    <property type="match status" value="1"/>
</dbReference>
<feature type="domain" description="NusG-like N-terminal" evidence="4">
    <location>
        <begin position="9"/>
        <end position="101"/>
    </location>
</feature>
<dbReference type="GO" id="GO:0031564">
    <property type="term" value="P:transcription antitermination"/>
    <property type="evidence" value="ECO:0007669"/>
    <property type="project" value="UniProtKB-KW"/>
</dbReference>
<keyword evidence="3" id="KW-0804">Transcription</keyword>
<dbReference type="SUPFAM" id="SSF50104">
    <property type="entry name" value="Translation proteins SH3-like domain"/>
    <property type="match status" value="1"/>
</dbReference>
<protein>
    <recommendedName>
        <fullName evidence="4">NusG-like N-terminal domain-containing protein</fullName>
    </recommendedName>
</protein>
<name>A0A1Y1CEW8_9BACT</name>
<dbReference type="OrthoDB" id="1491263at2"/>
<dbReference type="Proteomes" id="UP000218267">
    <property type="component" value="Chromosome"/>
</dbReference>
<dbReference type="PANTHER" id="PTHR30265:SF4">
    <property type="entry name" value="KOW MOTIF FAMILY PROTEIN, EXPRESSED"/>
    <property type="match status" value="1"/>
</dbReference>
<dbReference type="SUPFAM" id="SSF82679">
    <property type="entry name" value="N-utilization substance G protein NusG, N-terminal domain"/>
    <property type="match status" value="1"/>
</dbReference>
<dbReference type="InterPro" id="IPR008991">
    <property type="entry name" value="Translation_prot_SH3-like_sf"/>
</dbReference>
<evidence type="ECO:0000259" key="4">
    <source>
        <dbReference type="Pfam" id="PF02357"/>
    </source>
</evidence>
<dbReference type="InterPro" id="IPR006645">
    <property type="entry name" value="NGN-like_dom"/>
</dbReference>
<dbReference type="InterPro" id="IPR043425">
    <property type="entry name" value="NusG-like"/>
</dbReference>
<evidence type="ECO:0000313" key="5">
    <source>
        <dbReference type="EMBL" id="BAX78906.1"/>
    </source>
</evidence>
<dbReference type="KEGG" id="mbas:ALGA_0513"/>
<evidence type="ECO:0000256" key="3">
    <source>
        <dbReference type="ARBA" id="ARBA00023163"/>
    </source>
</evidence>
<evidence type="ECO:0000256" key="1">
    <source>
        <dbReference type="ARBA" id="ARBA00022814"/>
    </source>
</evidence>
<dbReference type="InterPro" id="IPR036735">
    <property type="entry name" value="NGN_dom_sf"/>
</dbReference>
<reference evidence="5 6" key="1">
    <citation type="journal article" date="2018" name="Mar. Genomics">
        <title>Complete genome sequence of Marinifilaceae bacterium strain SPP2, isolated from the Antarctic marine sediment.</title>
        <authorList>
            <person name="Watanabe M."/>
            <person name="Kojima H."/>
            <person name="Fukui M."/>
        </authorList>
    </citation>
    <scope>NUCLEOTIDE SEQUENCE [LARGE SCALE GENOMIC DNA]</scope>
    <source>
        <strain evidence="5 6">SPP2</strain>
    </source>
</reference>
<sequence>MQAFKRPYYWHAIYTRSRAEKRLYQELCSKNIECYLPLHKELRKWSDRTKWVEEPLLRSYLFVKVSEREYYDVINSSYAVRYVTFGGKAVPIPEQQIEALRLFLEDENRKVDLCPGHLEKGECVEIVCGPLKGIQGEIIQIKGKSRIVIRFDSLGTCVYTDISLDTIKQVQPVMR</sequence>
<evidence type="ECO:0000256" key="2">
    <source>
        <dbReference type="ARBA" id="ARBA00023015"/>
    </source>
</evidence>
<reference evidence="6" key="2">
    <citation type="journal article" date="2020" name="Antonie Van Leeuwenhoek">
        <title>Labilibaculum antarcticum sp. nov., a novel facultative anaerobic, psychrotorelant bacterium isolated from marine sediment of Antarctica.</title>
        <authorList>
            <person name="Watanabe M."/>
            <person name="Kojima H."/>
            <person name="Fukui M."/>
        </authorList>
    </citation>
    <scope>NUCLEOTIDE SEQUENCE [LARGE SCALE GENOMIC DNA]</scope>
    <source>
        <strain evidence="6">SPP2</strain>
    </source>
</reference>
<dbReference type="RefSeq" id="WP_096427819.1">
    <property type="nucleotide sequence ID" value="NZ_AP018042.1"/>
</dbReference>
<keyword evidence="6" id="KW-1185">Reference proteome</keyword>
<gene>
    <name evidence="5" type="ORF">ALGA_0513</name>
</gene>
<dbReference type="GO" id="GO:0006354">
    <property type="term" value="P:DNA-templated transcription elongation"/>
    <property type="evidence" value="ECO:0007669"/>
    <property type="project" value="InterPro"/>
</dbReference>
<dbReference type="AlphaFoldDB" id="A0A1Y1CEW8"/>
<dbReference type="CDD" id="cd09895">
    <property type="entry name" value="NGN_SP_UpxY"/>
    <property type="match status" value="1"/>
</dbReference>
<dbReference type="Pfam" id="PF02357">
    <property type="entry name" value="NusG"/>
    <property type="match status" value="1"/>
</dbReference>
<organism evidence="5 6">
    <name type="scientific">Labilibaculum antarcticum</name>
    <dbReference type="NCBI Taxonomy" id="1717717"/>
    <lineage>
        <taxon>Bacteria</taxon>
        <taxon>Pseudomonadati</taxon>
        <taxon>Bacteroidota</taxon>
        <taxon>Bacteroidia</taxon>
        <taxon>Marinilabiliales</taxon>
        <taxon>Marinifilaceae</taxon>
        <taxon>Labilibaculum</taxon>
    </lineage>
</organism>
<keyword evidence="2" id="KW-0805">Transcription regulation</keyword>
<dbReference type="EMBL" id="AP018042">
    <property type="protein sequence ID" value="BAX78906.1"/>
    <property type="molecule type" value="Genomic_DNA"/>
</dbReference>